<dbReference type="InterPro" id="IPR039420">
    <property type="entry name" value="WalR-like"/>
</dbReference>
<keyword evidence="1 3" id="KW-0597">Phosphoprotein</keyword>
<dbReference type="KEGG" id="ssm:Spirs_0377"/>
<protein>
    <submittedName>
        <fullName evidence="6">Two component transcriptional regulator, LuxR family</fullName>
    </submittedName>
</protein>
<evidence type="ECO:0000256" key="2">
    <source>
        <dbReference type="ARBA" id="ARBA00023125"/>
    </source>
</evidence>
<gene>
    <name evidence="6" type="ordered locus">Spirs_0377</name>
</gene>
<dbReference type="Pfam" id="PF00196">
    <property type="entry name" value="GerE"/>
    <property type="match status" value="1"/>
</dbReference>
<dbReference type="OrthoDB" id="9779069at2"/>
<organism evidence="6 7">
    <name type="scientific">Sediminispirochaeta smaragdinae (strain DSM 11293 / JCM 15392 / SEBR 4228)</name>
    <name type="common">Spirochaeta smaragdinae</name>
    <dbReference type="NCBI Taxonomy" id="573413"/>
    <lineage>
        <taxon>Bacteria</taxon>
        <taxon>Pseudomonadati</taxon>
        <taxon>Spirochaetota</taxon>
        <taxon>Spirochaetia</taxon>
        <taxon>Spirochaetales</taxon>
        <taxon>Spirochaetaceae</taxon>
        <taxon>Sediminispirochaeta</taxon>
    </lineage>
</organism>
<dbReference type="Pfam" id="PF00072">
    <property type="entry name" value="Response_reg"/>
    <property type="match status" value="1"/>
</dbReference>
<dbReference type="GO" id="GO:0006355">
    <property type="term" value="P:regulation of DNA-templated transcription"/>
    <property type="evidence" value="ECO:0007669"/>
    <property type="project" value="InterPro"/>
</dbReference>
<evidence type="ECO:0000256" key="3">
    <source>
        <dbReference type="PROSITE-ProRule" id="PRU00169"/>
    </source>
</evidence>
<evidence type="ECO:0000256" key="1">
    <source>
        <dbReference type="ARBA" id="ARBA00022553"/>
    </source>
</evidence>
<dbReference type="SMART" id="SM00448">
    <property type="entry name" value="REC"/>
    <property type="match status" value="1"/>
</dbReference>
<feature type="domain" description="HTH luxR-type" evidence="4">
    <location>
        <begin position="156"/>
        <end position="221"/>
    </location>
</feature>
<dbReference type="InterPro" id="IPR001789">
    <property type="entry name" value="Sig_transdc_resp-reg_receiver"/>
</dbReference>
<evidence type="ECO:0000259" key="5">
    <source>
        <dbReference type="PROSITE" id="PS50110"/>
    </source>
</evidence>
<dbReference type="PANTHER" id="PTHR43214">
    <property type="entry name" value="TWO-COMPONENT RESPONSE REGULATOR"/>
    <property type="match status" value="1"/>
</dbReference>
<dbReference type="Proteomes" id="UP000002318">
    <property type="component" value="Chromosome"/>
</dbReference>
<dbReference type="PROSITE" id="PS50110">
    <property type="entry name" value="RESPONSE_REGULATORY"/>
    <property type="match status" value="1"/>
</dbReference>
<dbReference type="InterPro" id="IPR000792">
    <property type="entry name" value="Tscrpt_reg_LuxR_C"/>
</dbReference>
<evidence type="ECO:0000259" key="4">
    <source>
        <dbReference type="PROSITE" id="PS50043"/>
    </source>
</evidence>
<dbReference type="CDD" id="cd17535">
    <property type="entry name" value="REC_NarL-like"/>
    <property type="match status" value="1"/>
</dbReference>
<proteinExistence type="predicted"/>
<feature type="modified residue" description="4-aspartylphosphate" evidence="3">
    <location>
        <position position="58"/>
    </location>
</feature>
<dbReference type="PROSITE" id="PS50043">
    <property type="entry name" value="HTH_LUXR_2"/>
    <property type="match status" value="1"/>
</dbReference>
<dbReference type="GO" id="GO:0003677">
    <property type="term" value="F:DNA binding"/>
    <property type="evidence" value="ECO:0007669"/>
    <property type="project" value="UniProtKB-KW"/>
</dbReference>
<accession>E1RB03</accession>
<dbReference type="RefSeq" id="WP_013252997.1">
    <property type="nucleotide sequence ID" value="NC_014364.1"/>
</dbReference>
<sequence>MSDRIKLVLADDQTLFRESLSNILKLKAKEFDVVGLAQNGEEAVALAASTAPDIILMDVRMPILDGVEATKIIHERFSDIKIMMLTTFDDDEYILHAIQNGAIGYIIKTIPPNELITSIMALKNGIFQMSPSIAGKLARQKVWEQTKTNMLNKEPLPSWFLSLRAKERALLLLICQGYTNKEIGNRLYLAEQTVKNYTSRIYEAMEVDNRHAAIKKALDANIDQL</sequence>
<dbReference type="SUPFAM" id="SSF52172">
    <property type="entry name" value="CheY-like"/>
    <property type="match status" value="1"/>
</dbReference>
<evidence type="ECO:0000313" key="6">
    <source>
        <dbReference type="EMBL" id="ADK79533.1"/>
    </source>
</evidence>
<dbReference type="InterPro" id="IPR058245">
    <property type="entry name" value="NreC/VraR/RcsB-like_REC"/>
</dbReference>
<dbReference type="CDD" id="cd06170">
    <property type="entry name" value="LuxR_C_like"/>
    <property type="match status" value="1"/>
</dbReference>
<dbReference type="PANTHER" id="PTHR43214:SF43">
    <property type="entry name" value="TWO-COMPONENT RESPONSE REGULATOR"/>
    <property type="match status" value="1"/>
</dbReference>
<reference evidence="6 7" key="1">
    <citation type="journal article" date="2010" name="Stand. Genomic Sci.">
        <title>Complete genome sequence of Spirochaeta smaragdinae type strain (SEBR 4228).</title>
        <authorList>
            <person name="Mavromatis K."/>
            <person name="Yasawong M."/>
            <person name="Chertkov O."/>
            <person name="Lapidus A."/>
            <person name="Lucas S."/>
            <person name="Nolan M."/>
            <person name="Del Rio T.G."/>
            <person name="Tice H."/>
            <person name="Cheng J.F."/>
            <person name="Pitluck S."/>
            <person name="Liolios K."/>
            <person name="Ivanova N."/>
            <person name="Tapia R."/>
            <person name="Han C."/>
            <person name="Bruce D."/>
            <person name="Goodwin L."/>
            <person name="Pati A."/>
            <person name="Chen A."/>
            <person name="Palaniappan K."/>
            <person name="Land M."/>
            <person name="Hauser L."/>
            <person name="Chang Y.J."/>
            <person name="Jeffries C.D."/>
            <person name="Detter J.C."/>
            <person name="Rohde M."/>
            <person name="Brambilla E."/>
            <person name="Spring S."/>
            <person name="Goker M."/>
            <person name="Sikorski J."/>
            <person name="Woyke T."/>
            <person name="Bristow J."/>
            <person name="Eisen J.A."/>
            <person name="Markowitz V."/>
            <person name="Hugenholtz P."/>
            <person name="Klenk H.P."/>
            <person name="Kyrpides N.C."/>
        </authorList>
    </citation>
    <scope>NUCLEOTIDE SEQUENCE [LARGE SCALE GENOMIC DNA]</scope>
    <source>
        <strain evidence="7">DSM 11293 / JCM 15392 / SEBR 4228</strain>
    </source>
</reference>
<dbReference type="EMBL" id="CP002116">
    <property type="protein sequence ID" value="ADK79533.1"/>
    <property type="molecule type" value="Genomic_DNA"/>
</dbReference>
<name>E1RB03_SEDSS</name>
<dbReference type="HOGENOM" id="CLU_000445_90_10_12"/>
<dbReference type="PRINTS" id="PR00038">
    <property type="entry name" value="HTHLUXR"/>
</dbReference>
<dbReference type="Gene3D" id="3.40.50.2300">
    <property type="match status" value="1"/>
</dbReference>
<dbReference type="SMART" id="SM00421">
    <property type="entry name" value="HTH_LUXR"/>
    <property type="match status" value="1"/>
</dbReference>
<dbReference type="AlphaFoldDB" id="E1RB03"/>
<dbReference type="eggNOG" id="COG2197">
    <property type="taxonomic scope" value="Bacteria"/>
</dbReference>
<dbReference type="STRING" id="573413.Spirs_0377"/>
<feature type="domain" description="Response regulatory" evidence="5">
    <location>
        <begin position="6"/>
        <end position="123"/>
    </location>
</feature>
<keyword evidence="2" id="KW-0238">DNA-binding</keyword>
<dbReference type="GO" id="GO:0000160">
    <property type="term" value="P:phosphorelay signal transduction system"/>
    <property type="evidence" value="ECO:0007669"/>
    <property type="project" value="InterPro"/>
</dbReference>
<dbReference type="InterPro" id="IPR011006">
    <property type="entry name" value="CheY-like_superfamily"/>
</dbReference>
<evidence type="ECO:0000313" key="7">
    <source>
        <dbReference type="Proteomes" id="UP000002318"/>
    </source>
</evidence>
<keyword evidence="7" id="KW-1185">Reference proteome</keyword>